<evidence type="ECO:0000313" key="1">
    <source>
        <dbReference type="EMBL" id="TQL36377.1"/>
    </source>
</evidence>
<reference evidence="1 2" key="1">
    <citation type="submission" date="2019-06" db="EMBL/GenBank/DDBJ databases">
        <title>Sequencing the genomes of 1000 actinobacteria strains.</title>
        <authorList>
            <person name="Klenk H.-P."/>
        </authorList>
    </citation>
    <scope>NUCLEOTIDE SEQUENCE [LARGE SCALE GENOMIC DNA]</scope>
    <source>
        <strain evidence="1 2">DSM 44819</strain>
    </source>
</reference>
<gene>
    <name evidence="1" type="ORF">FB564_1470</name>
</gene>
<dbReference type="AlphaFoldDB" id="A0A542XKM0"/>
<dbReference type="EMBL" id="VFOL01000001">
    <property type="protein sequence ID" value="TQL36377.1"/>
    <property type="molecule type" value="Genomic_DNA"/>
</dbReference>
<dbReference type="RefSeq" id="WP_170201900.1">
    <property type="nucleotide sequence ID" value="NZ_BOQM01000009.1"/>
</dbReference>
<protein>
    <submittedName>
        <fullName evidence="1">Uncharacterized protein</fullName>
    </submittedName>
</protein>
<sequence length="55" mass="6045">MNVPATAQDLAALRAQIYRAVRLDQDITAPMLRLLLAGGEQAGQRVITELDRLAR</sequence>
<proteinExistence type="predicted"/>
<evidence type="ECO:0000313" key="2">
    <source>
        <dbReference type="Proteomes" id="UP000315983"/>
    </source>
</evidence>
<dbReference type="GeneID" id="93774219"/>
<name>A0A542XKM0_SALAC</name>
<organism evidence="1 2">
    <name type="scientific">Salinispora arenicola</name>
    <dbReference type="NCBI Taxonomy" id="168697"/>
    <lineage>
        <taxon>Bacteria</taxon>
        <taxon>Bacillati</taxon>
        <taxon>Actinomycetota</taxon>
        <taxon>Actinomycetes</taxon>
        <taxon>Micromonosporales</taxon>
        <taxon>Micromonosporaceae</taxon>
        <taxon>Salinispora</taxon>
    </lineage>
</organism>
<accession>A0A542XKM0</accession>
<comment type="caution">
    <text evidence="1">The sequence shown here is derived from an EMBL/GenBank/DDBJ whole genome shotgun (WGS) entry which is preliminary data.</text>
</comment>
<dbReference type="Proteomes" id="UP000315983">
    <property type="component" value="Unassembled WGS sequence"/>
</dbReference>